<evidence type="ECO:0000259" key="5">
    <source>
        <dbReference type="Pfam" id="PF00884"/>
    </source>
</evidence>
<dbReference type="PANTHER" id="PTHR42693">
    <property type="entry name" value="ARYLSULFATASE FAMILY MEMBER"/>
    <property type="match status" value="1"/>
</dbReference>
<evidence type="ECO:0000256" key="1">
    <source>
        <dbReference type="ARBA" id="ARBA00008779"/>
    </source>
</evidence>
<dbReference type="InterPro" id="IPR050738">
    <property type="entry name" value="Sulfatase"/>
</dbReference>
<evidence type="ECO:0000256" key="3">
    <source>
        <dbReference type="ARBA" id="ARBA00022801"/>
    </source>
</evidence>
<sequence length="783" mass="86633">MDSARGLRPYDGFDGEVHRTFGASTPSWPTRATPPEGAPNVIVMLVDDMGFSDLGCYGSEISTPALDDIAGEGLRFSNFHTTSLCSPTRAALLTGRNQHAVGVGMVSNNDPGFPGYAGELPENQPSMAEIFRHNGYATMMLGKWHLSKDSEMHEAASKHSWPLQRGFDQYYGFLEAMTNFHHPHRLFEGNSVVDTDSYPDDYYLTTDLTDRAESMIRASKAADPSKPFFMYFSHGACHAPLQAPKEDIARQRGRYDKGWDEIREERLARQIELGVIPPGTELPQRNTEEHLDVEEWAGQPEEHRQVLARYMEVYAAMVESIDASVARLRTVLEELGEWDDTVFLFLSDNGASREGLTHGSNFYQRLSSPTTSTSEVTEQDLRMFAEDEIGGPRSWAHYPRGWAMACNTPFRLYKITTYRGGHTVPMIFRAPALGDTAGSVIRQQYVHVTDILPTLTDMIGLRVPDSRAGLPANPVDGSSFAAMLTDTGAPSAHTEQYYECNGNRGYYRDGWEAVTMREALQPSASLPDRKGLVPLSQEDWELFHVDRDLNQLHDLADSHPEILEELKAAWDAAAWANQVFPINEGAGANHLRRPPGDAVYEQPLRLGPGTPTLERYRSLRLIAGRPFRITVDATVDAGSQGVLVSHGGQESGYMVHLEDGRVHFTHNFFGDMTVLSGPAPTGRVELVVDVALPDRLTWDVTVTANGVEIASGTMTALRGMTPFQGIDVGADRRSPVSWDTYSRHRSFPFDGELHSVAYEPGVRTREALDALIEEAVAVGAALE</sequence>
<name>A0ABV9PRS6_9ACTN</name>
<dbReference type="InterPro" id="IPR000917">
    <property type="entry name" value="Sulfatase_N"/>
</dbReference>
<gene>
    <name evidence="6" type="ORF">ACFO7U_05035</name>
</gene>
<feature type="domain" description="Sulfatase N-terminal" evidence="5">
    <location>
        <begin position="39"/>
        <end position="460"/>
    </location>
</feature>
<keyword evidence="2" id="KW-0479">Metal-binding</keyword>
<dbReference type="EMBL" id="JBHSHP010000012">
    <property type="protein sequence ID" value="MFC4754146.1"/>
    <property type="molecule type" value="Genomic_DNA"/>
</dbReference>
<dbReference type="PROSITE" id="PS00523">
    <property type="entry name" value="SULFATASE_1"/>
    <property type="match status" value="1"/>
</dbReference>
<accession>A0ABV9PRS6</accession>
<proteinExistence type="inferred from homology"/>
<reference evidence="7" key="1">
    <citation type="journal article" date="2019" name="Int. J. Syst. Evol. Microbiol.">
        <title>The Global Catalogue of Microorganisms (GCM) 10K type strain sequencing project: providing services to taxonomists for standard genome sequencing and annotation.</title>
        <authorList>
            <consortium name="The Broad Institute Genomics Platform"/>
            <consortium name="The Broad Institute Genome Sequencing Center for Infectious Disease"/>
            <person name="Wu L."/>
            <person name="Ma J."/>
        </authorList>
    </citation>
    <scope>NUCLEOTIDE SEQUENCE [LARGE SCALE GENOMIC DNA]</scope>
    <source>
        <strain evidence="7">JCM 11882</strain>
    </source>
</reference>
<dbReference type="CDD" id="cd16025">
    <property type="entry name" value="PAS_like"/>
    <property type="match status" value="1"/>
</dbReference>
<evidence type="ECO:0000256" key="2">
    <source>
        <dbReference type="ARBA" id="ARBA00022723"/>
    </source>
</evidence>
<dbReference type="Gene3D" id="3.40.720.10">
    <property type="entry name" value="Alkaline Phosphatase, subunit A"/>
    <property type="match status" value="1"/>
</dbReference>
<evidence type="ECO:0000256" key="4">
    <source>
        <dbReference type="ARBA" id="ARBA00022837"/>
    </source>
</evidence>
<evidence type="ECO:0000313" key="7">
    <source>
        <dbReference type="Proteomes" id="UP001595836"/>
    </source>
</evidence>
<dbReference type="Proteomes" id="UP001595836">
    <property type="component" value="Unassembled WGS sequence"/>
</dbReference>
<dbReference type="Pfam" id="PF00884">
    <property type="entry name" value="Sulfatase"/>
    <property type="match status" value="1"/>
</dbReference>
<dbReference type="PANTHER" id="PTHR42693:SF33">
    <property type="entry name" value="ARYLSULFATASE"/>
    <property type="match status" value="1"/>
</dbReference>
<dbReference type="EC" id="3.1.6.-" evidence="6"/>
<dbReference type="Gene3D" id="3.30.1120.10">
    <property type="match status" value="1"/>
</dbReference>
<dbReference type="GO" id="GO:0016787">
    <property type="term" value="F:hydrolase activity"/>
    <property type="evidence" value="ECO:0007669"/>
    <property type="project" value="UniProtKB-KW"/>
</dbReference>
<comment type="similarity">
    <text evidence="1">Belongs to the sulfatase family.</text>
</comment>
<evidence type="ECO:0000313" key="6">
    <source>
        <dbReference type="EMBL" id="MFC4754146.1"/>
    </source>
</evidence>
<keyword evidence="3 6" id="KW-0378">Hydrolase</keyword>
<dbReference type="InterPro" id="IPR017850">
    <property type="entry name" value="Alkaline_phosphatase_core_sf"/>
</dbReference>
<dbReference type="RefSeq" id="WP_344987976.1">
    <property type="nucleotide sequence ID" value="NZ_BAABCD010000002.1"/>
</dbReference>
<organism evidence="6 7">
    <name type="scientific">Dietzia aurantiaca</name>
    <dbReference type="NCBI Taxonomy" id="983873"/>
    <lineage>
        <taxon>Bacteria</taxon>
        <taxon>Bacillati</taxon>
        <taxon>Actinomycetota</taxon>
        <taxon>Actinomycetes</taxon>
        <taxon>Mycobacteriales</taxon>
        <taxon>Dietziaceae</taxon>
        <taxon>Dietzia</taxon>
    </lineage>
</organism>
<dbReference type="InterPro" id="IPR024607">
    <property type="entry name" value="Sulfatase_CS"/>
</dbReference>
<protein>
    <submittedName>
        <fullName evidence="6">Arylsulfatase</fullName>
        <ecNumber evidence="6">3.1.6.-</ecNumber>
    </submittedName>
</protein>
<keyword evidence="4" id="KW-0106">Calcium</keyword>
<dbReference type="SUPFAM" id="SSF53649">
    <property type="entry name" value="Alkaline phosphatase-like"/>
    <property type="match status" value="1"/>
</dbReference>
<comment type="caution">
    <text evidence="6">The sequence shown here is derived from an EMBL/GenBank/DDBJ whole genome shotgun (WGS) entry which is preliminary data.</text>
</comment>
<keyword evidence="7" id="KW-1185">Reference proteome</keyword>